<keyword evidence="3" id="KW-0489">Methyltransferase</keyword>
<sequence length="428" mass="43791">MSVTVVGIGADGWPGLAPPARTALEKASVVLGAPRQLELLPDEVTAEREAWPSPLMPALPGLLDRHARAELVVLASGDPMFFGIGSTVLRHRPDAAVVSHPSSLALAAGRLGWTEQDVVTVSAVGRPLAAVRAALTPGRRLLVLADSAETPGLLAALLVGAGYGQAPMTVLTSLGAEHESRTDGVAADWDARTDDPLAVVAVTCPALPDDELLGRAPGLPDSAYDHDGQLTKAELRALSVAALRPLPGQLLWDVGGGAGSIGIEWCRAEPTARAIAIEARADRAGRITANAETFGVPALRVVEGRAPEALAGLDAPDAVFVGGGVSVPGMLDACRTALRAGGRLVANAVTIEGEAALAAARAEHGGSIRRIAVSRATPVGRYLGWKALAPVTQWVLHVGADAGSGPAADVGKDPFPETSSTTPPWRNA</sequence>
<dbReference type="Gene3D" id="3.40.50.150">
    <property type="entry name" value="Vaccinia Virus protein VP39"/>
    <property type="match status" value="1"/>
</dbReference>
<comment type="pathway">
    <text evidence="1">Cofactor biosynthesis; adenosylcobalamin biosynthesis.</text>
</comment>
<dbReference type="InterPro" id="IPR029063">
    <property type="entry name" value="SAM-dependent_MTases_sf"/>
</dbReference>
<evidence type="ECO:0000256" key="6">
    <source>
        <dbReference type="SAM" id="MobiDB-lite"/>
    </source>
</evidence>
<dbReference type="Proteomes" id="UP001199469">
    <property type="component" value="Unassembled WGS sequence"/>
</dbReference>
<organism evidence="8 9">
    <name type="scientific">Actinomycetospora endophytica</name>
    <dbReference type="NCBI Taxonomy" id="2291215"/>
    <lineage>
        <taxon>Bacteria</taxon>
        <taxon>Bacillati</taxon>
        <taxon>Actinomycetota</taxon>
        <taxon>Actinomycetes</taxon>
        <taxon>Pseudonocardiales</taxon>
        <taxon>Pseudonocardiaceae</taxon>
        <taxon>Actinomycetospora</taxon>
    </lineage>
</organism>
<keyword evidence="2" id="KW-0169">Cobalamin biosynthesis</keyword>
<evidence type="ECO:0000256" key="3">
    <source>
        <dbReference type="ARBA" id="ARBA00022603"/>
    </source>
</evidence>
<dbReference type="Pfam" id="PF00590">
    <property type="entry name" value="TP_methylase"/>
    <property type="match status" value="1"/>
</dbReference>
<dbReference type="NCBIfam" id="TIGR02469">
    <property type="entry name" value="CbiT"/>
    <property type="match status" value="1"/>
</dbReference>
<accession>A0ABS8PEX3</accession>
<dbReference type="SUPFAM" id="SSF53335">
    <property type="entry name" value="S-adenosyl-L-methionine-dependent methyltransferases"/>
    <property type="match status" value="1"/>
</dbReference>
<dbReference type="PIRSF" id="PIRSF036428">
    <property type="entry name" value="CobL"/>
    <property type="match status" value="1"/>
</dbReference>
<dbReference type="PANTHER" id="PTHR43182:SF1">
    <property type="entry name" value="COBALT-PRECORRIN-7 C(5)-METHYLTRANSFERASE"/>
    <property type="match status" value="1"/>
</dbReference>
<dbReference type="RefSeq" id="WP_230737817.1">
    <property type="nucleotide sequence ID" value="NZ_JAJNDB010000005.1"/>
</dbReference>
<evidence type="ECO:0000313" key="8">
    <source>
        <dbReference type="EMBL" id="MCD2195956.1"/>
    </source>
</evidence>
<dbReference type="InterPro" id="IPR012818">
    <property type="entry name" value="CbiE"/>
</dbReference>
<dbReference type="InterPro" id="IPR006365">
    <property type="entry name" value="Cbl_synth_CobL"/>
</dbReference>
<keyword evidence="5" id="KW-0949">S-adenosyl-L-methionine</keyword>
<evidence type="ECO:0000256" key="2">
    <source>
        <dbReference type="ARBA" id="ARBA00022573"/>
    </source>
</evidence>
<feature type="region of interest" description="Disordered" evidence="6">
    <location>
        <begin position="405"/>
        <end position="428"/>
    </location>
</feature>
<keyword evidence="4" id="KW-0808">Transferase</keyword>
<comment type="caution">
    <text evidence="8">The sequence shown here is derived from an EMBL/GenBank/DDBJ whole genome shotgun (WGS) entry which is preliminary data.</text>
</comment>
<dbReference type="InterPro" id="IPR035996">
    <property type="entry name" value="4pyrrol_Methylase_sf"/>
</dbReference>
<dbReference type="CDD" id="cd11644">
    <property type="entry name" value="Precorrin-6Y-MT"/>
    <property type="match status" value="1"/>
</dbReference>
<feature type="domain" description="Tetrapyrrole methylase" evidence="7">
    <location>
        <begin position="3"/>
        <end position="185"/>
    </location>
</feature>
<proteinExistence type="predicted"/>
<name>A0ABS8PEX3_9PSEU</name>
<protein>
    <submittedName>
        <fullName evidence="8">Precorrin-6y C5,15-methyltransferase (Decarboxylating) subunit CbiE</fullName>
    </submittedName>
</protein>
<evidence type="ECO:0000256" key="1">
    <source>
        <dbReference type="ARBA" id="ARBA00004953"/>
    </source>
</evidence>
<dbReference type="NCBIfam" id="TIGR02467">
    <property type="entry name" value="CbiE"/>
    <property type="match status" value="1"/>
</dbReference>
<dbReference type="InterPro" id="IPR050714">
    <property type="entry name" value="Cobalamin_biosynth_MTase"/>
</dbReference>
<evidence type="ECO:0000256" key="5">
    <source>
        <dbReference type="ARBA" id="ARBA00022691"/>
    </source>
</evidence>
<dbReference type="Gene3D" id="3.40.1010.10">
    <property type="entry name" value="Cobalt-precorrin-4 Transmethylase, Domain 1"/>
    <property type="match status" value="1"/>
</dbReference>
<reference evidence="8 9" key="1">
    <citation type="submission" date="2021-11" db="EMBL/GenBank/DDBJ databases">
        <title>Draft genome sequence of Actinomycetospora sp. SF1 isolated from the rhizosphere soil.</title>
        <authorList>
            <person name="Duangmal K."/>
            <person name="Chantavorakit T."/>
        </authorList>
    </citation>
    <scope>NUCLEOTIDE SEQUENCE [LARGE SCALE GENOMIC DNA]</scope>
    <source>
        <strain evidence="8 9">TBRC 5722</strain>
    </source>
</reference>
<dbReference type="PANTHER" id="PTHR43182">
    <property type="entry name" value="COBALT-PRECORRIN-6B C(15)-METHYLTRANSFERASE (DECARBOXYLATING)"/>
    <property type="match status" value="1"/>
</dbReference>
<evidence type="ECO:0000256" key="4">
    <source>
        <dbReference type="ARBA" id="ARBA00022679"/>
    </source>
</evidence>
<gene>
    <name evidence="8" type="primary">cbiE</name>
    <name evidence="8" type="ORF">LQ327_21535</name>
</gene>
<evidence type="ECO:0000313" key="9">
    <source>
        <dbReference type="Proteomes" id="UP001199469"/>
    </source>
</evidence>
<feature type="compositionally biased region" description="Polar residues" evidence="6">
    <location>
        <begin position="417"/>
        <end position="428"/>
    </location>
</feature>
<dbReference type="InterPro" id="IPR014777">
    <property type="entry name" value="4pyrrole_Mease_sub1"/>
</dbReference>
<evidence type="ECO:0000259" key="7">
    <source>
        <dbReference type="Pfam" id="PF00590"/>
    </source>
</evidence>
<dbReference type="InterPro" id="IPR000878">
    <property type="entry name" value="4pyrrol_Mease"/>
</dbReference>
<dbReference type="EMBL" id="JAJNDB010000005">
    <property type="protein sequence ID" value="MCD2195956.1"/>
    <property type="molecule type" value="Genomic_DNA"/>
</dbReference>
<dbReference type="SUPFAM" id="SSF53790">
    <property type="entry name" value="Tetrapyrrole methylase"/>
    <property type="match status" value="1"/>
</dbReference>
<dbReference type="InterPro" id="IPR014008">
    <property type="entry name" value="Cbl_synth_MTase_CbiT"/>
</dbReference>
<keyword evidence="9" id="KW-1185">Reference proteome</keyword>